<evidence type="ECO:0000256" key="1">
    <source>
        <dbReference type="ARBA" id="ARBA00004613"/>
    </source>
</evidence>
<accession>A0A6P4EKI2</accession>
<dbReference type="AlphaFoldDB" id="A0A6P4EKI2"/>
<feature type="non-terminal residue" evidence="10">
    <location>
        <position position="1"/>
    </location>
</feature>
<sequence length="155" mass="16742">VTSVVCPTPENPKNGKATYTTLAYNSVVSYECRYGYTLMGESSSRCGADRKWSGTLPTCKEINCGHPGVLYNGYIENIEAGTGLGASIIFRCQPEMMINGLGSSVCQIDGRWRNALPECLAPCVVPTISQGNVYPIEITTDENGTAIVSPRRPRL</sequence>
<evidence type="ECO:0000256" key="5">
    <source>
        <dbReference type="ARBA" id="ARBA00022737"/>
    </source>
</evidence>
<evidence type="ECO:0000259" key="9">
    <source>
        <dbReference type="PROSITE" id="PS50923"/>
    </source>
</evidence>
<dbReference type="PROSITE" id="PS50923">
    <property type="entry name" value="SUSHI"/>
    <property type="match status" value="2"/>
</dbReference>
<dbReference type="RefSeq" id="XP_016973736.1">
    <property type="nucleotide sequence ID" value="XM_017118247.1"/>
</dbReference>
<name>A0A6P4EKI2_DRORH</name>
<dbReference type="PANTHER" id="PTHR45656:SF4">
    <property type="entry name" value="PROTEIN CBR-CLEC-78"/>
    <property type="match status" value="1"/>
</dbReference>
<evidence type="ECO:0000256" key="6">
    <source>
        <dbReference type="ARBA" id="ARBA00023157"/>
    </source>
</evidence>
<dbReference type="GO" id="GO:0005576">
    <property type="term" value="C:extracellular region"/>
    <property type="evidence" value="ECO:0007669"/>
    <property type="project" value="UniProtKB-SubCell"/>
</dbReference>
<feature type="disulfide bond" evidence="8">
    <location>
        <begin position="32"/>
        <end position="59"/>
    </location>
</feature>
<dbReference type="FunFam" id="2.10.70.10:FF:000104">
    <property type="entry name" value="Complement component 4 binding protein beta"/>
    <property type="match status" value="1"/>
</dbReference>
<proteinExistence type="predicted"/>
<evidence type="ECO:0000256" key="4">
    <source>
        <dbReference type="ARBA" id="ARBA00022729"/>
    </source>
</evidence>
<evidence type="ECO:0000256" key="2">
    <source>
        <dbReference type="ARBA" id="ARBA00022525"/>
    </source>
</evidence>
<dbReference type="InterPro" id="IPR051277">
    <property type="entry name" value="SEZ6_CSMD_C4BPB_Regulators"/>
</dbReference>
<keyword evidence="7" id="KW-0325">Glycoprotein</keyword>
<dbReference type="InterPro" id="IPR000436">
    <property type="entry name" value="Sushi_SCR_CCP_dom"/>
</dbReference>
<keyword evidence="5" id="KW-0677">Repeat</keyword>
<dbReference type="OrthoDB" id="5804959at2759"/>
<dbReference type="Pfam" id="PF00084">
    <property type="entry name" value="Sushi"/>
    <property type="match status" value="2"/>
</dbReference>
<protein>
    <submittedName>
        <fullName evidence="10">Protein lev-9-like</fullName>
    </submittedName>
</protein>
<keyword evidence="2" id="KW-0964">Secreted</keyword>
<feature type="non-terminal residue" evidence="10">
    <location>
        <position position="155"/>
    </location>
</feature>
<dbReference type="InterPro" id="IPR035976">
    <property type="entry name" value="Sushi/SCR/CCP_sf"/>
</dbReference>
<feature type="domain" description="Sushi" evidence="9">
    <location>
        <begin position="4"/>
        <end position="61"/>
    </location>
</feature>
<keyword evidence="4" id="KW-0732">Signal</keyword>
<feature type="domain" description="Sushi" evidence="9">
    <location>
        <begin position="62"/>
        <end position="121"/>
    </location>
</feature>
<evidence type="ECO:0000256" key="8">
    <source>
        <dbReference type="PROSITE-ProRule" id="PRU00302"/>
    </source>
</evidence>
<dbReference type="SUPFAM" id="SSF57535">
    <property type="entry name" value="Complement control module/SCR domain"/>
    <property type="match status" value="2"/>
</dbReference>
<dbReference type="SMART" id="SM00032">
    <property type="entry name" value="CCP"/>
    <property type="match status" value="2"/>
</dbReference>
<feature type="disulfide bond" evidence="8">
    <location>
        <begin position="92"/>
        <end position="119"/>
    </location>
</feature>
<dbReference type="PANTHER" id="PTHR45656">
    <property type="entry name" value="PROTEIN CBR-CLEC-78"/>
    <property type="match status" value="1"/>
</dbReference>
<dbReference type="CDD" id="cd00033">
    <property type="entry name" value="CCP"/>
    <property type="match status" value="2"/>
</dbReference>
<gene>
    <name evidence="10" type="primary">LOC108040675</name>
</gene>
<reference evidence="10" key="1">
    <citation type="submission" date="2025-08" db="UniProtKB">
        <authorList>
            <consortium name="RefSeq"/>
        </authorList>
    </citation>
    <scope>IDENTIFICATION</scope>
</reference>
<dbReference type="Gene3D" id="2.10.70.10">
    <property type="entry name" value="Complement Module, domain 1"/>
    <property type="match status" value="2"/>
</dbReference>
<evidence type="ECO:0000313" key="10">
    <source>
        <dbReference type="RefSeq" id="XP_016973736.1"/>
    </source>
</evidence>
<keyword evidence="6 8" id="KW-1015">Disulfide bond</keyword>
<organism evidence="10">
    <name type="scientific">Drosophila rhopaloa</name>
    <name type="common">Fruit fly</name>
    <dbReference type="NCBI Taxonomy" id="1041015"/>
    <lineage>
        <taxon>Eukaryota</taxon>
        <taxon>Metazoa</taxon>
        <taxon>Ecdysozoa</taxon>
        <taxon>Arthropoda</taxon>
        <taxon>Hexapoda</taxon>
        <taxon>Insecta</taxon>
        <taxon>Pterygota</taxon>
        <taxon>Neoptera</taxon>
        <taxon>Endopterygota</taxon>
        <taxon>Diptera</taxon>
        <taxon>Brachycera</taxon>
        <taxon>Muscomorpha</taxon>
        <taxon>Ephydroidea</taxon>
        <taxon>Drosophilidae</taxon>
        <taxon>Drosophila</taxon>
        <taxon>Sophophora</taxon>
    </lineage>
</organism>
<evidence type="ECO:0000256" key="3">
    <source>
        <dbReference type="ARBA" id="ARBA00022659"/>
    </source>
</evidence>
<keyword evidence="3 8" id="KW-0768">Sushi</keyword>
<comment type="subcellular location">
    <subcellularLocation>
        <location evidence="1">Secreted</location>
    </subcellularLocation>
</comment>
<comment type="caution">
    <text evidence="8">Lacks conserved residue(s) required for the propagation of feature annotation.</text>
</comment>
<evidence type="ECO:0000256" key="7">
    <source>
        <dbReference type="ARBA" id="ARBA00023180"/>
    </source>
</evidence>